<organism evidence="3 4">
    <name type="scientific">Parvularcula dongshanensis</name>
    <dbReference type="NCBI Taxonomy" id="1173995"/>
    <lineage>
        <taxon>Bacteria</taxon>
        <taxon>Pseudomonadati</taxon>
        <taxon>Pseudomonadota</taxon>
        <taxon>Alphaproteobacteria</taxon>
        <taxon>Parvularculales</taxon>
        <taxon>Parvularculaceae</taxon>
        <taxon>Parvularcula</taxon>
    </lineage>
</organism>
<keyword evidence="3" id="KW-0540">Nuclease</keyword>
<keyword evidence="3" id="KW-0255">Endonuclease</keyword>
<accession>A0A840I0L6</accession>
<name>A0A840I0L6_9PROT</name>
<dbReference type="EMBL" id="JACHOB010000001">
    <property type="protein sequence ID" value="MBB4657650.1"/>
    <property type="molecule type" value="Genomic_DNA"/>
</dbReference>
<keyword evidence="3" id="KW-0269">Exonuclease</keyword>
<keyword evidence="4" id="KW-1185">Reference proteome</keyword>
<keyword evidence="3" id="KW-0378">Hydrolase</keyword>
<sequence length="392" mass="41671">MLLALLACAESETPPEAAVSAPERPDGVLRVATYNVSLYRDGPGELVEDLEGEDDPQLRAVSAVVATVSPDILVLNEVDWDEGGEAVRLLAERLGYPHRLSLRSNTGVPSGRDFDHDGRSDHEPGDRDYGGDAFGYGVHEGQYGMAVLSRLPIEENAVRTYRETVWADMPGNVLPTSWYDEGDREVFRLSSKTHALIPIKTSAGPLTLVLAHPTPPGFDGPEDRNGARNHDEVRMLLDLIDPARGGWLRDDEGRPGGLAPGAMFVVAGDLNADPSAPDPYGENGGIRALLASPLLQDPAPRSAGGAAAAARQGGANDGQSSDPALDTADFSDGEVGNLRADYVLPSATLDVQDAGVFWPAEGEEGYALVGPGYPVVSSDHRLVWADLRLPED</sequence>
<gene>
    <name evidence="3" type="ORF">GGQ59_000150</name>
</gene>
<reference evidence="3 4" key="1">
    <citation type="submission" date="2020-08" db="EMBL/GenBank/DDBJ databases">
        <title>Genomic Encyclopedia of Type Strains, Phase IV (KMG-IV): sequencing the most valuable type-strain genomes for metagenomic binning, comparative biology and taxonomic classification.</title>
        <authorList>
            <person name="Goeker M."/>
        </authorList>
    </citation>
    <scope>NUCLEOTIDE SEQUENCE [LARGE SCALE GENOMIC DNA]</scope>
    <source>
        <strain evidence="3 4">DSM 102850</strain>
    </source>
</reference>
<dbReference type="RefSeq" id="WP_183814927.1">
    <property type="nucleotide sequence ID" value="NZ_JACHOB010000001.1"/>
</dbReference>
<evidence type="ECO:0000313" key="3">
    <source>
        <dbReference type="EMBL" id="MBB4657650.1"/>
    </source>
</evidence>
<dbReference type="AlphaFoldDB" id="A0A840I0L6"/>
<feature type="region of interest" description="Disordered" evidence="1">
    <location>
        <begin position="101"/>
        <end position="130"/>
    </location>
</feature>
<dbReference type="Pfam" id="PF03372">
    <property type="entry name" value="Exo_endo_phos"/>
    <property type="match status" value="1"/>
</dbReference>
<dbReference type="InterPro" id="IPR005135">
    <property type="entry name" value="Endo/exonuclease/phosphatase"/>
</dbReference>
<dbReference type="GO" id="GO:0004519">
    <property type="term" value="F:endonuclease activity"/>
    <property type="evidence" value="ECO:0007669"/>
    <property type="project" value="UniProtKB-KW"/>
</dbReference>
<dbReference type="GO" id="GO:0004527">
    <property type="term" value="F:exonuclease activity"/>
    <property type="evidence" value="ECO:0007669"/>
    <property type="project" value="UniProtKB-KW"/>
</dbReference>
<feature type="compositionally biased region" description="Basic and acidic residues" evidence="1">
    <location>
        <begin position="112"/>
        <end position="130"/>
    </location>
</feature>
<dbReference type="Gene3D" id="3.60.10.10">
    <property type="entry name" value="Endonuclease/exonuclease/phosphatase"/>
    <property type="match status" value="1"/>
</dbReference>
<feature type="region of interest" description="Disordered" evidence="1">
    <location>
        <begin position="297"/>
        <end position="331"/>
    </location>
</feature>
<dbReference type="SUPFAM" id="SSF56219">
    <property type="entry name" value="DNase I-like"/>
    <property type="match status" value="1"/>
</dbReference>
<comment type="caution">
    <text evidence="3">The sequence shown here is derived from an EMBL/GenBank/DDBJ whole genome shotgun (WGS) entry which is preliminary data.</text>
</comment>
<evidence type="ECO:0000256" key="1">
    <source>
        <dbReference type="SAM" id="MobiDB-lite"/>
    </source>
</evidence>
<evidence type="ECO:0000313" key="4">
    <source>
        <dbReference type="Proteomes" id="UP000563524"/>
    </source>
</evidence>
<feature type="compositionally biased region" description="Low complexity" evidence="1">
    <location>
        <begin position="303"/>
        <end position="314"/>
    </location>
</feature>
<proteinExistence type="predicted"/>
<feature type="domain" description="Endonuclease/exonuclease/phosphatase" evidence="2">
    <location>
        <begin position="33"/>
        <end position="380"/>
    </location>
</feature>
<dbReference type="Proteomes" id="UP000563524">
    <property type="component" value="Unassembled WGS sequence"/>
</dbReference>
<protein>
    <submittedName>
        <fullName evidence="3">Endonuclease/exonuclease/phosphatase family metal-dependent hydrolase</fullName>
    </submittedName>
</protein>
<evidence type="ECO:0000259" key="2">
    <source>
        <dbReference type="Pfam" id="PF03372"/>
    </source>
</evidence>
<dbReference type="InterPro" id="IPR036691">
    <property type="entry name" value="Endo/exonu/phosph_ase_sf"/>
</dbReference>